<dbReference type="GO" id="GO:0005524">
    <property type="term" value="F:ATP binding"/>
    <property type="evidence" value="ECO:0007669"/>
    <property type="project" value="UniProtKB-KW"/>
</dbReference>
<dbReference type="Proteomes" id="UP000321548">
    <property type="component" value="Unassembled WGS sequence"/>
</dbReference>
<evidence type="ECO:0000256" key="2">
    <source>
        <dbReference type="ARBA" id="ARBA00022475"/>
    </source>
</evidence>
<keyword evidence="8" id="KW-1185">Reference proteome</keyword>
<dbReference type="EMBL" id="VDUY01000002">
    <property type="protein sequence ID" value="TXL66976.1"/>
    <property type="molecule type" value="Genomic_DNA"/>
</dbReference>
<keyword evidence="4" id="KW-0547">Nucleotide-binding</keyword>
<dbReference type="Pfam" id="PF00005">
    <property type="entry name" value="ABC_tran"/>
    <property type="match status" value="1"/>
</dbReference>
<protein>
    <submittedName>
        <fullName evidence="7">ATP-binding cassette domain-containing protein</fullName>
    </submittedName>
</protein>
<dbReference type="AlphaFoldDB" id="A0A5C8P155"/>
<accession>A0A5C8P155</accession>
<dbReference type="PROSITE" id="PS00211">
    <property type="entry name" value="ABC_TRANSPORTER_1"/>
    <property type="match status" value="1"/>
</dbReference>
<dbReference type="InterPro" id="IPR003439">
    <property type="entry name" value="ABC_transporter-like_ATP-bd"/>
</dbReference>
<dbReference type="SMART" id="SM00382">
    <property type="entry name" value="AAA"/>
    <property type="match status" value="1"/>
</dbReference>
<evidence type="ECO:0000256" key="4">
    <source>
        <dbReference type="ARBA" id="ARBA00022741"/>
    </source>
</evidence>
<keyword evidence="5 7" id="KW-0067">ATP-binding</keyword>
<proteinExistence type="predicted"/>
<dbReference type="InterPro" id="IPR017871">
    <property type="entry name" value="ABC_transporter-like_CS"/>
</dbReference>
<evidence type="ECO:0000313" key="7">
    <source>
        <dbReference type="EMBL" id="TXL66976.1"/>
    </source>
</evidence>
<dbReference type="OrthoDB" id="9800654at2"/>
<gene>
    <name evidence="7" type="ORF">FHP08_04955</name>
</gene>
<keyword evidence="3" id="KW-0997">Cell inner membrane</keyword>
<dbReference type="InterPro" id="IPR003593">
    <property type="entry name" value="AAA+_ATPase"/>
</dbReference>
<dbReference type="RefSeq" id="WP_147703225.1">
    <property type="nucleotide sequence ID" value="NZ_VDUY01000002.1"/>
</dbReference>
<dbReference type="PANTHER" id="PTHR42711">
    <property type="entry name" value="ABC TRANSPORTER ATP-BINDING PROTEIN"/>
    <property type="match status" value="1"/>
</dbReference>
<feature type="domain" description="ABC transporter" evidence="6">
    <location>
        <begin position="6"/>
        <end position="234"/>
    </location>
</feature>
<keyword evidence="2" id="KW-1003">Cell membrane</keyword>
<dbReference type="PANTHER" id="PTHR42711:SF16">
    <property type="entry name" value="ABC TRANSPORTER ATP-BINDING PROTEIN"/>
    <property type="match status" value="1"/>
</dbReference>
<keyword evidence="3" id="KW-0472">Membrane</keyword>
<comment type="caution">
    <text evidence="7">The sequence shown here is derived from an EMBL/GenBank/DDBJ whole genome shotgun (WGS) entry which is preliminary data.</text>
</comment>
<reference evidence="7 8" key="1">
    <citation type="submission" date="2019-06" db="EMBL/GenBank/DDBJ databases">
        <title>Quisquiliibacterium sp. nov., isolated from a maize field.</title>
        <authorList>
            <person name="Lin S.-Y."/>
            <person name="Tsai C.-F."/>
            <person name="Young C.-C."/>
        </authorList>
    </citation>
    <scope>NUCLEOTIDE SEQUENCE [LARGE SCALE GENOMIC DNA]</scope>
    <source>
        <strain evidence="7 8">CC-CFT501</strain>
    </source>
</reference>
<evidence type="ECO:0000256" key="3">
    <source>
        <dbReference type="ARBA" id="ARBA00022519"/>
    </source>
</evidence>
<name>A0A5C8P155_9BURK</name>
<dbReference type="InterPro" id="IPR050763">
    <property type="entry name" value="ABC_transporter_ATP-binding"/>
</dbReference>
<dbReference type="SUPFAM" id="SSF52540">
    <property type="entry name" value="P-loop containing nucleoside triphosphate hydrolases"/>
    <property type="match status" value="1"/>
</dbReference>
<dbReference type="Gene3D" id="3.40.50.300">
    <property type="entry name" value="P-loop containing nucleotide triphosphate hydrolases"/>
    <property type="match status" value="1"/>
</dbReference>
<evidence type="ECO:0000259" key="6">
    <source>
        <dbReference type="PROSITE" id="PS50893"/>
    </source>
</evidence>
<dbReference type="InterPro" id="IPR027417">
    <property type="entry name" value="P-loop_NTPase"/>
</dbReference>
<sequence length="248" mass="26833">MSAPLLELDGVCFRPGGRTLLDRIDFTWGDGSICALIGPNGAGKTLTLRIAHGLLQPDAGRVRFEGRTPPRDDTAFEGQALVFQHPSLFRGSVLDNLMLARHAAGLPEKTVRAHALTMLERVGLSALVRAPALKLSGGERQRLAIARAWLTGPRLLMLDEPTASLDPAARESIEALIREIAASGCRVLMTSHNLGQVARLADEVLFLNAGRLLERGRTGDFFRAPRTVEAQGFLQGELPWQPEAACDC</sequence>
<evidence type="ECO:0000256" key="5">
    <source>
        <dbReference type="ARBA" id="ARBA00022840"/>
    </source>
</evidence>
<evidence type="ECO:0000256" key="1">
    <source>
        <dbReference type="ARBA" id="ARBA00022448"/>
    </source>
</evidence>
<dbReference type="PROSITE" id="PS50893">
    <property type="entry name" value="ABC_TRANSPORTER_2"/>
    <property type="match status" value="1"/>
</dbReference>
<organism evidence="7 8">
    <name type="scientific">Zeimonas arvi</name>
    <dbReference type="NCBI Taxonomy" id="2498847"/>
    <lineage>
        <taxon>Bacteria</taxon>
        <taxon>Pseudomonadati</taxon>
        <taxon>Pseudomonadota</taxon>
        <taxon>Betaproteobacteria</taxon>
        <taxon>Burkholderiales</taxon>
        <taxon>Burkholderiaceae</taxon>
        <taxon>Zeimonas</taxon>
    </lineage>
</organism>
<keyword evidence="1" id="KW-0813">Transport</keyword>
<evidence type="ECO:0000313" key="8">
    <source>
        <dbReference type="Proteomes" id="UP000321548"/>
    </source>
</evidence>
<dbReference type="GO" id="GO:0016887">
    <property type="term" value="F:ATP hydrolysis activity"/>
    <property type="evidence" value="ECO:0007669"/>
    <property type="project" value="InterPro"/>
</dbReference>